<keyword evidence="1" id="KW-0732">Signal</keyword>
<feature type="chain" id="PRO_5032599166" evidence="1">
    <location>
        <begin position="41"/>
        <end position="237"/>
    </location>
</feature>
<reference evidence="2" key="1">
    <citation type="submission" date="2017-07" db="EMBL/GenBank/DDBJ databases">
        <title>Taro Niue Genome Assembly and Annotation.</title>
        <authorList>
            <person name="Atibalentja N."/>
            <person name="Keating K."/>
            <person name="Fields C.J."/>
        </authorList>
    </citation>
    <scope>NUCLEOTIDE SEQUENCE</scope>
    <source>
        <strain evidence="2">Niue_2</strain>
        <tissue evidence="2">Leaf</tissue>
    </source>
</reference>
<proteinExistence type="predicted"/>
<organism evidence="2 3">
    <name type="scientific">Colocasia esculenta</name>
    <name type="common">Wild taro</name>
    <name type="synonym">Arum esculentum</name>
    <dbReference type="NCBI Taxonomy" id="4460"/>
    <lineage>
        <taxon>Eukaryota</taxon>
        <taxon>Viridiplantae</taxon>
        <taxon>Streptophyta</taxon>
        <taxon>Embryophyta</taxon>
        <taxon>Tracheophyta</taxon>
        <taxon>Spermatophyta</taxon>
        <taxon>Magnoliopsida</taxon>
        <taxon>Liliopsida</taxon>
        <taxon>Araceae</taxon>
        <taxon>Aroideae</taxon>
        <taxon>Colocasieae</taxon>
        <taxon>Colocasia</taxon>
    </lineage>
</organism>
<evidence type="ECO:0000256" key="1">
    <source>
        <dbReference type="SAM" id="SignalP"/>
    </source>
</evidence>
<dbReference type="Proteomes" id="UP000652761">
    <property type="component" value="Unassembled WGS sequence"/>
</dbReference>
<gene>
    <name evidence="2" type="ORF">Taro_003986</name>
</gene>
<dbReference type="EMBL" id="NMUH01000106">
    <property type="protein sequence ID" value="MQL71687.1"/>
    <property type="molecule type" value="Genomic_DNA"/>
</dbReference>
<evidence type="ECO:0000313" key="2">
    <source>
        <dbReference type="EMBL" id="MQL71687.1"/>
    </source>
</evidence>
<accession>A0A843TNU5</accession>
<evidence type="ECO:0000313" key="3">
    <source>
        <dbReference type="Proteomes" id="UP000652761"/>
    </source>
</evidence>
<dbReference type="AlphaFoldDB" id="A0A843TNU5"/>
<sequence>MPGRSLIRHRAVFCRVPTPPALLFRLLLLRWLCFVPDLTSDGTLLSLYRGGGRGLQVRPYQVQTVESADLATRPTPHLPPPVLELRPQRWPRCDCGFWLSSVTEFHRLRGKQGRGGGDVAVQPPVSGAAAAIVALSIRNTACSRGQSRALPLPSLTAAMAAPIMRSIPSTAAVASTSPRCHQCVFATERAITINRSCATLDPTIGRVMKRERRGVRVEEGGERPWVKPSFTLYCSQI</sequence>
<feature type="signal peptide" evidence="1">
    <location>
        <begin position="1"/>
        <end position="40"/>
    </location>
</feature>
<comment type="caution">
    <text evidence="2">The sequence shown here is derived from an EMBL/GenBank/DDBJ whole genome shotgun (WGS) entry which is preliminary data.</text>
</comment>
<name>A0A843TNU5_COLES</name>
<protein>
    <submittedName>
        <fullName evidence="2">Uncharacterized protein</fullName>
    </submittedName>
</protein>
<keyword evidence="3" id="KW-1185">Reference proteome</keyword>